<gene>
    <name evidence="3" type="ORF">B0A54_16823</name>
    <name evidence="2" type="ORF">LTR82_014172</name>
</gene>
<accession>A0A4U0TYK9</accession>
<dbReference type="Proteomes" id="UP001168146">
    <property type="component" value="Unassembled WGS sequence"/>
</dbReference>
<feature type="compositionally biased region" description="Basic residues" evidence="1">
    <location>
        <begin position="90"/>
        <end position="105"/>
    </location>
</feature>
<dbReference type="PANTHER" id="PTHR28061">
    <property type="entry name" value="INO EIGHTY SUBUNIT 4"/>
    <property type="match status" value="1"/>
</dbReference>
<dbReference type="EMBL" id="JASUXU010000067">
    <property type="protein sequence ID" value="KAK0311800.1"/>
    <property type="molecule type" value="Genomic_DNA"/>
</dbReference>
<dbReference type="Proteomes" id="UP000310066">
    <property type="component" value="Unassembled WGS sequence"/>
</dbReference>
<feature type="region of interest" description="Disordered" evidence="1">
    <location>
        <begin position="206"/>
        <end position="262"/>
    </location>
</feature>
<evidence type="ECO:0000313" key="4">
    <source>
        <dbReference type="Proteomes" id="UP000310066"/>
    </source>
</evidence>
<evidence type="ECO:0000256" key="1">
    <source>
        <dbReference type="SAM" id="MobiDB-lite"/>
    </source>
</evidence>
<evidence type="ECO:0000313" key="3">
    <source>
        <dbReference type="EMBL" id="TKA27507.1"/>
    </source>
</evidence>
<feature type="region of interest" description="Disordered" evidence="1">
    <location>
        <begin position="1"/>
        <end position="183"/>
    </location>
</feature>
<sequence>MSTPASTKANSKTAKKSRVITLRISPDILARFPSSIAPKPPPAPIANPTPSPSLPPTESADKASDSNGTPIPPTVTEGTDTNTLAPPKGDRRRRGGAGVTGRKRAPPSIDPNGPMRERNRPGPKKKPRLPDGTIDHSQDGTTTKRGPANPAMPSHRLGPKANTGNINANLRALDRSGKPCRKWQRRPMPIKSFTGVSWGLGYWNAPPALQTGSTGDVKSDTTGSSELKPVDSSAVASERSNGGGDVVMGNGAESSPVPPVLG</sequence>
<dbReference type="PANTHER" id="PTHR28061:SF1">
    <property type="entry name" value="INO80 COMPLEX SUBUNIT 4"/>
    <property type="match status" value="1"/>
</dbReference>
<feature type="compositionally biased region" description="Polar residues" evidence="1">
    <location>
        <begin position="210"/>
        <end position="225"/>
    </location>
</feature>
<feature type="compositionally biased region" description="Low complexity" evidence="1">
    <location>
        <begin position="1"/>
        <end position="12"/>
    </location>
</feature>
<comment type="caution">
    <text evidence="3">The sequence shown here is derived from an EMBL/GenBank/DDBJ whole genome shotgun (WGS) entry which is preliminary data.</text>
</comment>
<dbReference type="Pfam" id="PF08193">
    <property type="entry name" value="INO80_Ies4"/>
    <property type="match status" value="1"/>
</dbReference>
<organism evidence="3 4">
    <name type="scientific">Friedmanniomyces endolithicus</name>
    <dbReference type="NCBI Taxonomy" id="329885"/>
    <lineage>
        <taxon>Eukaryota</taxon>
        <taxon>Fungi</taxon>
        <taxon>Dikarya</taxon>
        <taxon>Ascomycota</taxon>
        <taxon>Pezizomycotina</taxon>
        <taxon>Dothideomycetes</taxon>
        <taxon>Dothideomycetidae</taxon>
        <taxon>Mycosphaerellales</taxon>
        <taxon>Teratosphaeriaceae</taxon>
        <taxon>Friedmanniomyces</taxon>
    </lineage>
</organism>
<feature type="compositionally biased region" description="Pro residues" evidence="1">
    <location>
        <begin position="38"/>
        <end position="55"/>
    </location>
</feature>
<proteinExistence type="predicted"/>
<dbReference type="InterPro" id="IPR013175">
    <property type="entry name" value="INO80_su_Ies4"/>
</dbReference>
<dbReference type="STRING" id="329885.A0A4U0TYK9"/>
<reference evidence="3 4" key="1">
    <citation type="submission" date="2017-03" db="EMBL/GenBank/DDBJ databases">
        <title>Genomes of endolithic fungi from Antarctica.</title>
        <authorList>
            <person name="Coleine C."/>
            <person name="Masonjones S."/>
            <person name="Stajich J.E."/>
        </authorList>
    </citation>
    <scope>NUCLEOTIDE SEQUENCE [LARGE SCALE GENOMIC DNA]</scope>
    <source>
        <strain evidence="3 4">CCFEE 5311</strain>
    </source>
</reference>
<dbReference type="OrthoDB" id="4093188at2759"/>
<protein>
    <recommendedName>
        <fullName evidence="5">INO80 complex subunit Ies4</fullName>
    </recommendedName>
</protein>
<dbReference type="GO" id="GO:0031011">
    <property type="term" value="C:Ino80 complex"/>
    <property type="evidence" value="ECO:0007669"/>
    <property type="project" value="InterPro"/>
</dbReference>
<dbReference type="AlphaFoldDB" id="A0A4U0TYK9"/>
<evidence type="ECO:0000313" key="2">
    <source>
        <dbReference type="EMBL" id="KAK0311800.1"/>
    </source>
</evidence>
<dbReference type="EMBL" id="NAJP01000127">
    <property type="protein sequence ID" value="TKA27507.1"/>
    <property type="molecule type" value="Genomic_DNA"/>
</dbReference>
<name>A0A4U0TYK9_9PEZI</name>
<evidence type="ECO:0008006" key="5">
    <source>
        <dbReference type="Google" id="ProtNLM"/>
    </source>
</evidence>
<dbReference type="GO" id="GO:0006338">
    <property type="term" value="P:chromatin remodeling"/>
    <property type="evidence" value="ECO:0007669"/>
    <property type="project" value="InterPro"/>
</dbReference>
<reference evidence="2" key="2">
    <citation type="submission" date="2021-12" db="EMBL/GenBank/DDBJ databases">
        <title>Black yeast isolated from Biological Soil Crust.</title>
        <authorList>
            <person name="Kurbessoian T."/>
        </authorList>
    </citation>
    <scope>NUCLEOTIDE SEQUENCE</scope>
    <source>
        <strain evidence="2">CCFEE 5208</strain>
    </source>
</reference>